<gene>
    <name evidence="2" type="ORF">SLEP1_g26668</name>
</gene>
<evidence type="ECO:0000313" key="3">
    <source>
        <dbReference type="Proteomes" id="UP001054252"/>
    </source>
</evidence>
<dbReference type="AlphaFoldDB" id="A0AAV5JZ15"/>
<organism evidence="2 3">
    <name type="scientific">Rubroshorea leprosula</name>
    <dbReference type="NCBI Taxonomy" id="152421"/>
    <lineage>
        <taxon>Eukaryota</taxon>
        <taxon>Viridiplantae</taxon>
        <taxon>Streptophyta</taxon>
        <taxon>Embryophyta</taxon>
        <taxon>Tracheophyta</taxon>
        <taxon>Spermatophyta</taxon>
        <taxon>Magnoliopsida</taxon>
        <taxon>eudicotyledons</taxon>
        <taxon>Gunneridae</taxon>
        <taxon>Pentapetalae</taxon>
        <taxon>rosids</taxon>
        <taxon>malvids</taxon>
        <taxon>Malvales</taxon>
        <taxon>Dipterocarpaceae</taxon>
        <taxon>Rubroshorea</taxon>
    </lineage>
</organism>
<feature type="compositionally biased region" description="Acidic residues" evidence="1">
    <location>
        <begin position="83"/>
        <end position="113"/>
    </location>
</feature>
<name>A0AAV5JZ15_9ROSI</name>
<proteinExistence type="predicted"/>
<evidence type="ECO:0000313" key="2">
    <source>
        <dbReference type="EMBL" id="GKV15945.1"/>
    </source>
</evidence>
<sequence>MSILIPSLKITNSFNVYSFLIKTCKPSIQFSIPVKWVKFSDHSEGRASGDLQGNGVVEARGRQRRAVSDEDDSDDSDGHMIDEDLDEDFDELPEDEDFDDFDDDDDNEEEEDNDVRKRKK</sequence>
<protein>
    <submittedName>
        <fullName evidence="2">Uncharacterized protein</fullName>
    </submittedName>
</protein>
<accession>A0AAV5JZ15</accession>
<keyword evidence="3" id="KW-1185">Reference proteome</keyword>
<comment type="caution">
    <text evidence="2">The sequence shown here is derived from an EMBL/GenBank/DDBJ whole genome shotgun (WGS) entry which is preliminary data.</text>
</comment>
<dbReference type="EMBL" id="BPVZ01000044">
    <property type="protein sequence ID" value="GKV15945.1"/>
    <property type="molecule type" value="Genomic_DNA"/>
</dbReference>
<feature type="region of interest" description="Disordered" evidence="1">
    <location>
        <begin position="43"/>
        <end position="120"/>
    </location>
</feature>
<dbReference type="Proteomes" id="UP001054252">
    <property type="component" value="Unassembled WGS sequence"/>
</dbReference>
<reference evidence="2 3" key="1">
    <citation type="journal article" date="2021" name="Commun. Biol.">
        <title>The genome of Shorea leprosula (Dipterocarpaceae) highlights the ecological relevance of drought in aseasonal tropical rainforests.</title>
        <authorList>
            <person name="Ng K.K.S."/>
            <person name="Kobayashi M.J."/>
            <person name="Fawcett J.A."/>
            <person name="Hatakeyama M."/>
            <person name="Paape T."/>
            <person name="Ng C.H."/>
            <person name="Ang C.C."/>
            <person name="Tnah L.H."/>
            <person name="Lee C.T."/>
            <person name="Nishiyama T."/>
            <person name="Sese J."/>
            <person name="O'Brien M.J."/>
            <person name="Copetti D."/>
            <person name="Mohd Noor M.I."/>
            <person name="Ong R.C."/>
            <person name="Putra M."/>
            <person name="Sireger I.Z."/>
            <person name="Indrioko S."/>
            <person name="Kosugi Y."/>
            <person name="Izuno A."/>
            <person name="Isagi Y."/>
            <person name="Lee S.L."/>
            <person name="Shimizu K.K."/>
        </authorList>
    </citation>
    <scope>NUCLEOTIDE SEQUENCE [LARGE SCALE GENOMIC DNA]</scope>
    <source>
        <strain evidence="2">214</strain>
    </source>
</reference>
<evidence type="ECO:0000256" key="1">
    <source>
        <dbReference type="SAM" id="MobiDB-lite"/>
    </source>
</evidence>